<dbReference type="InterPro" id="IPR004323">
    <property type="entry name" value="Ion_tolerance_CutA"/>
</dbReference>
<comment type="caution">
    <text evidence="2">The sequence shown here is derived from an EMBL/GenBank/DDBJ whole genome shotgun (WGS) entry which is preliminary data.</text>
</comment>
<dbReference type="Gene3D" id="3.30.70.120">
    <property type="match status" value="1"/>
</dbReference>
<dbReference type="EMBL" id="JAAGNX010000003">
    <property type="protein sequence ID" value="NDV63181.1"/>
    <property type="molecule type" value="Genomic_DNA"/>
</dbReference>
<gene>
    <name evidence="2" type="ORF">G0Q06_12015</name>
</gene>
<name>A0A6B2M2D9_9BACT</name>
<dbReference type="AlphaFoldDB" id="A0A6B2M2D9"/>
<evidence type="ECO:0000313" key="3">
    <source>
        <dbReference type="Proteomes" id="UP000478417"/>
    </source>
</evidence>
<evidence type="ECO:0000313" key="2">
    <source>
        <dbReference type="EMBL" id="NDV63181.1"/>
    </source>
</evidence>
<dbReference type="InterPro" id="IPR011322">
    <property type="entry name" value="N-reg_PII-like_a/b"/>
</dbReference>
<dbReference type="PANTHER" id="PTHR23419">
    <property type="entry name" value="DIVALENT CATION TOLERANCE CUTA-RELATED"/>
    <property type="match status" value="1"/>
</dbReference>
<dbReference type="InterPro" id="IPR015867">
    <property type="entry name" value="N-reg_PII/ATP_PRibTrfase_C"/>
</dbReference>
<evidence type="ECO:0000256" key="1">
    <source>
        <dbReference type="ARBA" id="ARBA00010169"/>
    </source>
</evidence>
<dbReference type="Proteomes" id="UP000478417">
    <property type="component" value="Unassembled WGS sequence"/>
</dbReference>
<dbReference type="GO" id="GO:0010038">
    <property type="term" value="P:response to metal ion"/>
    <property type="evidence" value="ECO:0007669"/>
    <property type="project" value="InterPro"/>
</dbReference>
<proteinExistence type="inferred from homology"/>
<accession>A0A6B2M2D9</accession>
<sequence length="117" mass="13160">MPEANMEKPAEVKLRIAWTTVETPEDANRLAHAIMESRQAACVQIDGPVRSLFHWEGKLESSNEVRLWIKYPKQNESALQKLVDEAHPYEVPQWVAVDAVAVMTAYGEWASSVAPSQ</sequence>
<dbReference type="Pfam" id="PF03091">
    <property type="entry name" value="CutA1"/>
    <property type="match status" value="1"/>
</dbReference>
<keyword evidence="3" id="KW-1185">Reference proteome</keyword>
<protein>
    <submittedName>
        <fullName evidence="2">Divalent-cation tolerance protein CutA</fullName>
    </submittedName>
</protein>
<dbReference type="SUPFAM" id="SSF54913">
    <property type="entry name" value="GlnB-like"/>
    <property type="match status" value="1"/>
</dbReference>
<dbReference type="PANTHER" id="PTHR23419:SF8">
    <property type="entry name" value="FI09726P"/>
    <property type="match status" value="1"/>
</dbReference>
<dbReference type="GO" id="GO:0005507">
    <property type="term" value="F:copper ion binding"/>
    <property type="evidence" value="ECO:0007669"/>
    <property type="project" value="TreeGrafter"/>
</dbReference>
<organism evidence="2 3">
    <name type="scientific">Oceanipulchritudo coccoides</name>
    <dbReference type="NCBI Taxonomy" id="2706888"/>
    <lineage>
        <taxon>Bacteria</taxon>
        <taxon>Pseudomonadati</taxon>
        <taxon>Verrucomicrobiota</taxon>
        <taxon>Opitutia</taxon>
        <taxon>Puniceicoccales</taxon>
        <taxon>Oceanipulchritudinaceae</taxon>
        <taxon>Oceanipulchritudo</taxon>
    </lineage>
</organism>
<dbReference type="RefSeq" id="WP_163966352.1">
    <property type="nucleotide sequence ID" value="NZ_JAAGNX010000003.1"/>
</dbReference>
<reference evidence="2 3" key="1">
    <citation type="submission" date="2020-02" db="EMBL/GenBank/DDBJ databases">
        <title>Albibacoteraceae fam. nov., the first described family within the subdivision 4 Verrucomicrobia.</title>
        <authorList>
            <person name="Xi F."/>
        </authorList>
    </citation>
    <scope>NUCLEOTIDE SEQUENCE [LARGE SCALE GENOMIC DNA]</scope>
    <source>
        <strain evidence="2 3">CK1056</strain>
    </source>
</reference>
<comment type="similarity">
    <text evidence="1">Belongs to the CutA family.</text>
</comment>